<accession>A0A9W7G212</accession>
<dbReference type="Gene3D" id="2.30.30.140">
    <property type="match status" value="1"/>
</dbReference>
<dbReference type="OrthoDB" id="188696at2759"/>
<dbReference type="EMBL" id="BRYA01000689">
    <property type="protein sequence ID" value="GMI29829.1"/>
    <property type="molecule type" value="Genomic_DNA"/>
</dbReference>
<dbReference type="Proteomes" id="UP001165065">
    <property type="component" value="Unassembled WGS sequence"/>
</dbReference>
<dbReference type="AlphaFoldDB" id="A0A9W7G212"/>
<sequence length="309" mass="33500">MSTSSRKSFSLFSDVFGCSTIDGCAPLEKGSATLLSPTKANPIVDFAVGEEVTCLHDDMEEWYHAKIVGVNSDGTVDVEYMDGEVEINKTSDNIFRGALSMDQVRVGMEVRTGCRDLETNITLPATMSTPNVLDFNLAGLHGKKDLCCVGLFVSNAHLSRHFTKYVGMNEVQMAGSDEFISVLESGDVTKCALVKFCGKVKSKDVMKKFFPQLDPTKEFAAKLMAALPKSVPSGSSLSVAFMGKKGGVEIGFDQRGDKENNRTFTLSAEGAEELGGVLQIMRGMIGTIDDEDYATVKAKLLARIPEMLR</sequence>
<keyword evidence="2" id="KW-1185">Reference proteome</keyword>
<reference evidence="2" key="1">
    <citation type="journal article" date="2023" name="Commun. Biol.">
        <title>Genome analysis of Parmales, the sister group of diatoms, reveals the evolutionary specialization of diatoms from phago-mixotrophs to photoautotrophs.</title>
        <authorList>
            <person name="Ban H."/>
            <person name="Sato S."/>
            <person name="Yoshikawa S."/>
            <person name="Yamada K."/>
            <person name="Nakamura Y."/>
            <person name="Ichinomiya M."/>
            <person name="Sato N."/>
            <person name="Blanc-Mathieu R."/>
            <person name="Endo H."/>
            <person name="Kuwata A."/>
            <person name="Ogata H."/>
        </authorList>
    </citation>
    <scope>NUCLEOTIDE SEQUENCE [LARGE SCALE GENOMIC DNA]</scope>
</reference>
<proteinExistence type="predicted"/>
<protein>
    <submittedName>
        <fullName evidence="1">Uncharacterized protein</fullName>
    </submittedName>
</protein>
<evidence type="ECO:0000313" key="2">
    <source>
        <dbReference type="Proteomes" id="UP001165065"/>
    </source>
</evidence>
<organism evidence="1 2">
    <name type="scientific">Triparma columacea</name>
    <dbReference type="NCBI Taxonomy" id="722753"/>
    <lineage>
        <taxon>Eukaryota</taxon>
        <taxon>Sar</taxon>
        <taxon>Stramenopiles</taxon>
        <taxon>Ochrophyta</taxon>
        <taxon>Bolidophyceae</taxon>
        <taxon>Parmales</taxon>
        <taxon>Triparmaceae</taxon>
        <taxon>Triparma</taxon>
    </lineage>
</organism>
<gene>
    <name evidence="1" type="ORF">TrCOL_g12882</name>
</gene>
<name>A0A9W7G212_9STRA</name>
<comment type="caution">
    <text evidence="1">The sequence shown here is derived from an EMBL/GenBank/DDBJ whole genome shotgun (WGS) entry which is preliminary data.</text>
</comment>
<evidence type="ECO:0000313" key="1">
    <source>
        <dbReference type="EMBL" id="GMI29829.1"/>
    </source>
</evidence>
<dbReference type="CDD" id="cd04508">
    <property type="entry name" value="Tudor_SF"/>
    <property type="match status" value="1"/>
</dbReference>